<sequence>MKEREMVFVALLAVALAILGVLSLRVIEKLNTPASFAQEGTGSQPVFSLPKSGETPKEQEVFLAPLNEEEIAGLRDVFSFAYPQAPEGPGETIPVSEGSPEKLLATPEETPPSITLKGVVLSPTKQVVVVEVNGEIFFLTPEKPLSGELQLVKVDRKQVVLTYQGREFTFPLEK</sequence>
<proteinExistence type="predicted"/>
<accession>A0A7V3YIG6</accession>
<gene>
    <name evidence="1" type="ORF">ENV30_10150</name>
</gene>
<organism evidence="1">
    <name type="scientific">Candidatus Caldatribacterium californiense</name>
    <dbReference type="NCBI Taxonomy" id="1454726"/>
    <lineage>
        <taxon>Bacteria</taxon>
        <taxon>Pseudomonadati</taxon>
        <taxon>Atribacterota</taxon>
        <taxon>Atribacteria</taxon>
        <taxon>Atribacterales</taxon>
        <taxon>Candidatus Caldatribacteriaceae</taxon>
        <taxon>Candidatus Caldatribacterium</taxon>
    </lineage>
</organism>
<reference evidence="1" key="1">
    <citation type="journal article" date="2020" name="mSystems">
        <title>Genome- and Community-Level Interaction Insights into Carbon Utilization and Element Cycling Functions of Hydrothermarchaeota in Hydrothermal Sediment.</title>
        <authorList>
            <person name="Zhou Z."/>
            <person name="Liu Y."/>
            <person name="Xu W."/>
            <person name="Pan J."/>
            <person name="Luo Z.H."/>
            <person name="Li M."/>
        </authorList>
    </citation>
    <scope>NUCLEOTIDE SEQUENCE [LARGE SCALE GENOMIC DNA]</scope>
    <source>
        <strain evidence="1">SpSt-747</strain>
    </source>
</reference>
<comment type="caution">
    <text evidence="1">The sequence shown here is derived from an EMBL/GenBank/DDBJ whole genome shotgun (WGS) entry which is preliminary data.</text>
</comment>
<dbReference type="AlphaFoldDB" id="A0A7V3YIG6"/>
<evidence type="ECO:0000313" key="1">
    <source>
        <dbReference type="EMBL" id="HGI31640.1"/>
    </source>
</evidence>
<name>A0A7V3YIG6_9BACT</name>
<protein>
    <submittedName>
        <fullName evidence="1">Uncharacterized protein</fullName>
    </submittedName>
</protein>
<dbReference type="EMBL" id="DTFV01000143">
    <property type="protein sequence ID" value="HGI31640.1"/>
    <property type="molecule type" value="Genomic_DNA"/>
</dbReference>